<keyword evidence="4" id="KW-1185">Reference proteome</keyword>
<feature type="compositionally biased region" description="Low complexity" evidence="1">
    <location>
        <begin position="150"/>
        <end position="164"/>
    </location>
</feature>
<keyword evidence="2" id="KW-0732">Signal</keyword>
<reference evidence="3 4" key="1">
    <citation type="submission" date="2015-04" db="EMBL/GenBank/DDBJ databases">
        <authorList>
            <person name="Syromyatnikov M.Y."/>
            <person name="Popov V.N."/>
        </authorList>
    </citation>
    <scope>NUCLEOTIDE SEQUENCE [LARGE SCALE GENOMIC DNA]</scope>
</reference>
<dbReference type="EMBL" id="CVRI01000039">
    <property type="protein sequence ID" value="CRK94530.1"/>
    <property type="molecule type" value="Genomic_DNA"/>
</dbReference>
<sequence>MQYRRLTLFNKLSLLATLLITVYATKAQAEECGHEELNKCSKSLQALKSATDLSFAPKREELAELCPDLEAGLRCIRSYTRRCMTLPQRQQFMKIYKGTDDVIRDLCREGDYQNEFLKHAACLRTVKPQHKKCEEKYQETMLSLKTPRVNQTMQNEQQTEQNTNDDVRKFIP</sequence>
<protein>
    <submittedName>
        <fullName evidence="3">CLUMA_CG008033, isoform A</fullName>
    </submittedName>
</protein>
<dbReference type="PANTHER" id="PTHR33964">
    <property type="entry name" value="RE45066P-RELATED"/>
    <property type="match status" value="1"/>
</dbReference>
<dbReference type="PANTHER" id="PTHR33964:SF1">
    <property type="entry name" value="RE45066P"/>
    <property type="match status" value="1"/>
</dbReference>
<accession>A0A1J1I449</accession>
<feature type="chain" id="PRO_5009619107" evidence="2">
    <location>
        <begin position="30"/>
        <end position="172"/>
    </location>
</feature>
<evidence type="ECO:0000256" key="2">
    <source>
        <dbReference type="SAM" id="SignalP"/>
    </source>
</evidence>
<proteinExistence type="predicted"/>
<dbReference type="Proteomes" id="UP000183832">
    <property type="component" value="Unassembled WGS sequence"/>
</dbReference>
<dbReference type="AlphaFoldDB" id="A0A1J1I449"/>
<dbReference type="OrthoDB" id="10051804at2759"/>
<organism evidence="3 4">
    <name type="scientific">Clunio marinus</name>
    <dbReference type="NCBI Taxonomy" id="568069"/>
    <lineage>
        <taxon>Eukaryota</taxon>
        <taxon>Metazoa</taxon>
        <taxon>Ecdysozoa</taxon>
        <taxon>Arthropoda</taxon>
        <taxon>Hexapoda</taxon>
        <taxon>Insecta</taxon>
        <taxon>Pterygota</taxon>
        <taxon>Neoptera</taxon>
        <taxon>Endopterygota</taxon>
        <taxon>Diptera</taxon>
        <taxon>Nematocera</taxon>
        <taxon>Chironomoidea</taxon>
        <taxon>Chironomidae</taxon>
        <taxon>Clunio</taxon>
    </lineage>
</organism>
<evidence type="ECO:0000313" key="3">
    <source>
        <dbReference type="EMBL" id="CRK94530.1"/>
    </source>
</evidence>
<feature type="region of interest" description="Disordered" evidence="1">
    <location>
        <begin position="149"/>
        <end position="172"/>
    </location>
</feature>
<evidence type="ECO:0000313" key="4">
    <source>
        <dbReference type="Proteomes" id="UP000183832"/>
    </source>
</evidence>
<feature type="signal peptide" evidence="2">
    <location>
        <begin position="1"/>
        <end position="29"/>
    </location>
</feature>
<gene>
    <name evidence="3" type="primary">similar to AGAP010534-PA</name>
    <name evidence="3" type="ORF">CLUMA_CG008033</name>
</gene>
<evidence type="ECO:0000256" key="1">
    <source>
        <dbReference type="SAM" id="MobiDB-lite"/>
    </source>
</evidence>
<name>A0A1J1I449_9DIPT</name>